<dbReference type="Proteomes" id="UP001583177">
    <property type="component" value="Unassembled WGS sequence"/>
</dbReference>
<organism evidence="7 8">
    <name type="scientific">Diaporthe australafricana</name>
    <dbReference type="NCBI Taxonomy" id="127596"/>
    <lineage>
        <taxon>Eukaryota</taxon>
        <taxon>Fungi</taxon>
        <taxon>Dikarya</taxon>
        <taxon>Ascomycota</taxon>
        <taxon>Pezizomycotina</taxon>
        <taxon>Sordariomycetes</taxon>
        <taxon>Sordariomycetidae</taxon>
        <taxon>Diaporthales</taxon>
        <taxon>Diaporthaceae</taxon>
        <taxon>Diaporthe</taxon>
    </lineage>
</organism>
<dbReference type="PANTHER" id="PTHR47356:SF2">
    <property type="entry name" value="FAD-BINDING DOMAIN-CONTAINING PROTEIN-RELATED"/>
    <property type="match status" value="1"/>
</dbReference>
<evidence type="ECO:0000313" key="8">
    <source>
        <dbReference type="Proteomes" id="UP001583177"/>
    </source>
</evidence>
<comment type="cofactor">
    <cofactor evidence="1">
        <name>FAD</name>
        <dbReference type="ChEBI" id="CHEBI:57692"/>
    </cofactor>
</comment>
<dbReference type="InterPro" id="IPR002938">
    <property type="entry name" value="FAD-bd"/>
</dbReference>
<evidence type="ECO:0000259" key="6">
    <source>
        <dbReference type="Pfam" id="PF01494"/>
    </source>
</evidence>
<dbReference type="InterPro" id="IPR050562">
    <property type="entry name" value="FAD_mOase_fung"/>
</dbReference>
<dbReference type="SUPFAM" id="SSF51905">
    <property type="entry name" value="FAD/NAD(P)-binding domain"/>
    <property type="match status" value="1"/>
</dbReference>
<comment type="caution">
    <text evidence="7">The sequence shown here is derived from an EMBL/GenBank/DDBJ whole genome shotgun (WGS) entry which is preliminary data.</text>
</comment>
<evidence type="ECO:0000256" key="1">
    <source>
        <dbReference type="ARBA" id="ARBA00001974"/>
    </source>
</evidence>
<keyword evidence="3" id="KW-0285">Flavoprotein</keyword>
<dbReference type="Gene3D" id="3.50.50.60">
    <property type="entry name" value="FAD/NAD(P)-binding domain"/>
    <property type="match status" value="1"/>
</dbReference>
<protein>
    <recommendedName>
        <fullName evidence="6">FAD-binding domain-containing protein</fullName>
    </recommendedName>
</protein>
<dbReference type="EMBL" id="JAWRVE010000006">
    <property type="protein sequence ID" value="KAL1881227.1"/>
    <property type="molecule type" value="Genomic_DNA"/>
</dbReference>
<name>A0ABR3Y012_9PEZI</name>
<evidence type="ECO:0000256" key="4">
    <source>
        <dbReference type="ARBA" id="ARBA00022827"/>
    </source>
</evidence>
<evidence type="ECO:0000256" key="3">
    <source>
        <dbReference type="ARBA" id="ARBA00022630"/>
    </source>
</evidence>
<dbReference type="PRINTS" id="PR00420">
    <property type="entry name" value="RNGMNOXGNASE"/>
</dbReference>
<feature type="domain" description="FAD-binding" evidence="6">
    <location>
        <begin position="7"/>
        <end position="346"/>
    </location>
</feature>
<keyword evidence="8" id="KW-1185">Reference proteome</keyword>
<comment type="similarity">
    <text evidence="2">Belongs to the paxM FAD-dependent monooxygenase family.</text>
</comment>
<reference evidence="7 8" key="1">
    <citation type="journal article" date="2024" name="IMA Fungus">
        <title>IMA Genome - F19 : A genome assembly and annotation guide to empower mycologists, including annotated draft genome sequences of Ceratocystis pirilliformis, Diaporthe australafricana, Fusarium ophioides, Paecilomyces lecythidis, and Sporothrix stenoceras.</title>
        <authorList>
            <person name="Aylward J."/>
            <person name="Wilson A.M."/>
            <person name="Visagie C.M."/>
            <person name="Spraker J."/>
            <person name="Barnes I."/>
            <person name="Buitendag C."/>
            <person name="Ceriani C."/>
            <person name="Del Mar Angel L."/>
            <person name="du Plessis D."/>
            <person name="Fuchs T."/>
            <person name="Gasser K."/>
            <person name="Kramer D."/>
            <person name="Li W."/>
            <person name="Munsamy K."/>
            <person name="Piso A."/>
            <person name="Price J.L."/>
            <person name="Sonnekus B."/>
            <person name="Thomas C."/>
            <person name="van der Nest A."/>
            <person name="van Dijk A."/>
            <person name="van Heerden A."/>
            <person name="van Vuuren N."/>
            <person name="Yilmaz N."/>
            <person name="Duong T.A."/>
            <person name="van der Merwe N.A."/>
            <person name="Wingfield M.J."/>
            <person name="Wingfield B.D."/>
        </authorList>
    </citation>
    <scope>NUCLEOTIDE SEQUENCE [LARGE SCALE GENOMIC DNA]</scope>
    <source>
        <strain evidence="7 8">CMW 18300</strain>
    </source>
</reference>
<dbReference type="PANTHER" id="PTHR47356">
    <property type="entry name" value="FAD-DEPENDENT MONOOXYGENASE ASQG-RELATED"/>
    <property type="match status" value="1"/>
</dbReference>
<gene>
    <name evidence="7" type="ORF">Daus18300_001078</name>
</gene>
<dbReference type="InterPro" id="IPR036188">
    <property type="entry name" value="FAD/NAD-bd_sf"/>
</dbReference>
<evidence type="ECO:0000256" key="5">
    <source>
        <dbReference type="ARBA" id="ARBA00023002"/>
    </source>
</evidence>
<accession>A0ABR3Y012</accession>
<sequence>MQNSQFRVVIIGAGPTGLYMARALHAANIDFVVLERGPPTFRERGNHLLIWPHTARLLHQLGLYEEAKRRSYKLVSKCDRLKDGTILSDYDIWKKLEDGHGYPMLPLQRSELIEVLWQSIPNRDKVIRTGAKVVKIEATDSNVHVHLADGTVETGSIVVGADGTHSMTRTYIRELTEKSDVSPSSDIAEIPNVSHFYSIYGEGLNRHGIKNAIFYETRDTGMGIQLGTNVEMVRLILYKKLPKPLSTRVEYTKQDMEEFAESFFDMSGAPGVTIGDIWPDINKDSARLVSQEEGFAARWHTQRVVLTGDAAVTSSSVNGLGINCGLHSTALLASEIQKVVSANANPDSASLEQAFARYQRFRAKEIKRIYDFGYMSMRQMTWDSWTAWFIDRFAKRWISSDTLIKSFAHPMVRNGQILSYVPFEDVEAPMKWRWYPDATA</sequence>
<keyword evidence="5" id="KW-0560">Oxidoreductase</keyword>
<evidence type="ECO:0000256" key="2">
    <source>
        <dbReference type="ARBA" id="ARBA00007992"/>
    </source>
</evidence>
<dbReference type="Pfam" id="PF01494">
    <property type="entry name" value="FAD_binding_3"/>
    <property type="match status" value="1"/>
</dbReference>
<evidence type="ECO:0000313" key="7">
    <source>
        <dbReference type="EMBL" id="KAL1881227.1"/>
    </source>
</evidence>
<proteinExistence type="inferred from homology"/>
<keyword evidence="4" id="KW-0274">FAD</keyword>